<protein>
    <submittedName>
        <fullName evidence="1">Uncharacterized protein</fullName>
    </submittedName>
</protein>
<dbReference type="EMBL" id="JBBPBN010001024">
    <property type="protein sequence ID" value="KAK8480497.1"/>
    <property type="molecule type" value="Genomic_DNA"/>
</dbReference>
<gene>
    <name evidence="1" type="ORF">V6N11_037886</name>
</gene>
<comment type="caution">
    <text evidence="1">The sequence shown here is derived from an EMBL/GenBank/DDBJ whole genome shotgun (WGS) entry which is preliminary data.</text>
</comment>
<evidence type="ECO:0000313" key="2">
    <source>
        <dbReference type="Proteomes" id="UP001396334"/>
    </source>
</evidence>
<dbReference type="Proteomes" id="UP001396334">
    <property type="component" value="Unassembled WGS sequence"/>
</dbReference>
<reference evidence="1 2" key="1">
    <citation type="journal article" date="2024" name="G3 (Bethesda)">
        <title>Genome assembly of Hibiscus sabdariffa L. provides insights into metabolisms of medicinal natural products.</title>
        <authorList>
            <person name="Kim T."/>
        </authorList>
    </citation>
    <scope>NUCLEOTIDE SEQUENCE [LARGE SCALE GENOMIC DNA]</scope>
    <source>
        <strain evidence="1">TK-2024</strain>
        <tissue evidence="1">Old leaves</tissue>
    </source>
</reference>
<accession>A0ABR1ZJ96</accession>
<evidence type="ECO:0000313" key="1">
    <source>
        <dbReference type="EMBL" id="KAK8480497.1"/>
    </source>
</evidence>
<sequence>MVFVKRTREQVLYPKIVPPSTHLEIAPRTSTLSLADDDLPLPHSEINSSRDGAKDLQSLVNLTSVKSNNAFRSNYTHDGQFIKL</sequence>
<keyword evidence="2" id="KW-1185">Reference proteome</keyword>
<organism evidence="1 2">
    <name type="scientific">Hibiscus sabdariffa</name>
    <name type="common">roselle</name>
    <dbReference type="NCBI Taxonomy" id="183260"/>
    <lineage>
        <taxon>Eukaryota</taxon>
        <taxon>Viridiplantae</taxon>
        <taxon>Streptophyta</taxon>
        <taxon>Embryophyta</taxon>
        <taxon>Tracheophyta</taxon>
        <taxon>Spermatophyta</taxon>
        <taxon>Magnoliopsida</taxon>
        <taxon>eudicotyledons</taxon>
        <taxon>Gunneridae</taxon>
        <taxon>Pentapetalae</taxon>
        <taxon>rosids</taxon>
        <taxon>malvids</taxon>
        <taxon>Malvales</taxon>
        <taxon>Malvaceae</taxon>
        <taxon>Malvoideae</taxon>
        <taxon>Hibiscus</taxon>
    </lineage>
</organism>
<name>A0ABR1ZJ96_9ROSI</name>
<proteinExistence type="predicted"/>